<evidence type="ECO:0000256" key="1">
    <source>
        <dbReference type="SAM" id="MobiDB-lite"/>
    </source>
</evidence>
<dbReference type="OrthoDB" id="2496328at2759"/>
<gene>
    <name evidence="2" type="ORF">CROQUDRAFT_106965</name>
</gene>
<sequence>MTRISNEIRLQEPFSSTSLDALSVREFPFDRFLTTWFVVASTLPMWKGKKNITITYSPIEGQPKEVFSDLIEYHSDLSASPSSPRKQIRGIDRPDWPESSSQDQVRWKWRGKGLLKIASSRWQPMGFHFDSASEAHYSDEPDWVITYFEKTLFTPAGIDIYAQTSAGIAEDLKQRLIKAVRQSVFPSISKLADQLFDTPHDIDIQNKNHIDIPNSFSPMTCTIFSPPVTDSKLKSKKRL</sequence>
<dbReference type="EMBL" id="MU167257">
    <property type="protein sequence ID" value="KAG0146684.1"/>
    <property type="molecule type" value="Genomic_DNA"/>
</dbReference>
<organism evidence="2 3">
    <name type="scientific">Cronartium quercuum f. sp. fusiforme G11</name>
    <dbReference type="NCBI Taxonomy" id="708437"/>
    <lineage>
        <taxon>Eukaryota</taxon>
        <taxon>Fungi</taxon>
        <taxon>Dikarya</taxon>
        <taxon>Basidiomycota</taxon>
        <taxon>Pucciniomycotina</taxon>
        <taxon>Pucciniomycetes</taxon>
        <taxon>Pucciniales</taxon>
        <taxon>Coleosporiaceae</taxon>
        <taxon>Cronartium</taxon>
    </lineage>
</organism>
<accession>A0A9P6NIM1</accession>
<reference evidence="2" key="1">
    <citation type="submission" date="2013-11" db="EMBL/GenBank/DDBJ databases">
        <title>Genome sequence of the fusiform rust pathogen reveals effectors for host alternation and coevolution with pine.</title>
        <authorList>
            <consortium name="DOE Joint Genome Institute"/>
            <person name="Smith K."/>
            <person name="Pendleton A."/>
            <person name="Kubisiak T."/>
            <person name="Anderson C."/>
            <person name="Salamov A."/>
            <person name="Aerts A."/>
            <person name="Riley R."/>
            <person name="Clum A."/>
            <person name="Lindquist E."/>
            <person name="Ence D."/>
            <person name="Campbell M."/>
            <person name="Kronenberg Z."/>
            <person name="Feau N."/>
            <person name="Dhillon B."/>
            <person name="Hamelin R."/>
            <person name="Burleigh J."/>
            <person name="Smith J."/>
            <person name="Yandell M."/>
            <person name="Nelson C."/>
            <person name="Grigoriev I."/>
            <person name="Davis J."/>
        </authorList>
    </citation>
    <scope>NUCLEOTIDE SEQUENCE</scope>
    <source>
        <strain evidence="2">G11</strain>
    </source>
</reference>
<comment type="caution">
    <text evidence="2">The sequence shown here is derived from an EMBL/GenBank/DDBJ whole genome shotgun (WGS) entry which is preliminary data.</text>
</comment>
<evidence type="ECO:0000313" key="2">
    <source>
        <dbReference type="EMBL" id="KAG0146684.1"/>
    </source>
</evidence>
<keyword evidence="3" id="KW-1185">Reference proteome</keyword>
<feature type="region of interest" description="Disordered" evidence="1">
    <location>
        <begin position="76"/>
        <end position="102"/>
    </location>
</feature>
<dbReference type="Proteomes" id="UP000886653">
    <property type="component" value="Unassembled WGS sequence"/>
</dbReference>
<name>A0A9P6NIM1_9BASI</name>
<protein>
    <submittedName>
        <fullName evidence="2">Uncharacterized protein</fullName>
    </submittedName>
</protein>
<proteinExistence type="predicted"/>
<dbReference type="AlphaFoldDB" id="A0A9P6NIM1"/>
<evidence type="ECO:0000313" key="3">
    <source>
        <dbReference type="Proteomes" id="UP000886653"/>
    </source>
</evidence>